<dbReference type="CDD" id="cd01347">
    <property type="entry name" value="ligand_gated_channel"/>
    <property type="match status" value="1"/>
</dbReference>
<dbReference type="Pfam" id="PF07715">
    <property type="entry name" value="Plug"/>
    <property type="match status" value="1"/>
</dbReference>
<keyword evidence="8" id="KW-0408">Iron</keyword>
<evidence type="ECO:0000256" key="7">
    <source>
        <dbReference type="ARBA" id="ARBA00022729"/>
    </source>
</evidence>
<dbReference type="PANTHER" id="PTHR32552:SF68">
    <property type="entry name" value="FERRICHROME OUTER MEMBRANE TRANSPORTER_PHAGE RECEPTOR"/>
    <property type="match status" value="1"/>
</dbReference>
<keyword evidence="4 13" id="KW-1134">Transmembrane beta strand</keyword>
<evidence type="ECO:0000256" key="5">
    <source>
        <dbReference type="ARBA" id="ARBA00022496"/>
    </source>
</evidence>
<dbReference type="InterPro" id="IPR036942">
    <property type="entry name" value="Beta-barrel_TonB_sf"/>
</dbReference>
<feature type="domain" description="AMIN" evidence="18">
    <location>
        <begin position="62"/>
        <end position="157"/>
    </location>
</feature>
<dbReference type="Pfam" id="PF11741">
    <property type="entry name" value="AMIN"/>
    <property type="match status" value="1"/>
</dbReference>
<dbReference type="Proteomes" id="UP000607281">
    <property type="component" value="Unassembled WGS sequence"/>
</dbReference>
<dbReference type="Pfam" id="PF00593">
    <property type="entry name" value="TonB_dep_Rec_b-barrel"/>
    <property type="match status" value="1"/>
</dbReference>
<dbReference type="Gene3D" id="2.170.130.10">
    <property type="entry name" value="TonB-dependent receptor, plug domain"/>
    <property type="match status" value="1"/>
</dbReference>
<keyword evidence="6 13" id="KW-0812">Transmembrane</keyword>
<dbReference type="InterPro" id="IPR000531">
    <property type="entry name" value="Beta-barrel_TonB"/>
</dbReference>
<feature type="compositionally biased region" description="Low complexity" evidence="15">
    <location>
        <begin position="182"/>
        <end position="192"/>
    </location>
</feature>
<keyword evidence="10 14" id="KW-0798">TonB box</keyword>
<keyword evidence="12 13" id="KW-0998">Cell outer membrane</keyword>
<evidence type="ECO:0000256" key="8">
    <source>
        <dbReference type="ARBA" id="ARBA00023004"/>
    </source>
</evidence>
<evidence type="ECO:0000256" key="2">
    <source>
        <dbReference type="ARBA" id="ARBA00009810"/>
    </source>
</evidence>
<keyword evidence="9" id="KW-0406">Ion transport</keyword>
<dbReference type="EMBL" id="JACJRF010000001">
    <property type="protein sequence ID" value="MBD2342623.1"/>
    <property type="molecule type" value="Genomic_DNA"/>
</dbReference>
<evidence type="ECO:0000313" key="19">
    <source>
        <dbReference type="EMBL" id="MBD2342623.1"/>
    </source>
</evidence>
<comment type="similarity">
    <text evidence="2 13 14">Belongs to the TonB-dependent receptor family.</text>
</comment>
<evidence type="ECO:0000313" key="20">
    <source>
        <dbReference type="Proteomes" id="UP000607281"/>
    </source>
</evidence>
<dbReference type="NCBIfam" id="TIGR01783">
    <property type="entry name" value="TonB-siderophor"/>
    <property type="match status" value="1"/>
</dbReference>
<dbReference type="PROSITE" id="PS52016">
    <property type="entry name" value="TONB_DEPENDENT_REC_3"/>
    <property type="match status" value="1"/>
</dbReference>
<dbReference type="InterPro" id="IPR039426">
    <property type="entry name" value="TonB-dep_rcpt-like"/>
</dbReference>
<evidence type="ECO:0000259" key="17">
    <source>
        <dbReference type="Pfam" id="PF07715"/>
    </source>
</evidence>
<dbReference type="RefSeq" id="WP_190405111.1">
    <property type="nucleotide sequence ID" value="NZ_JACJRF010000001.1"/>
</dbReference>
<accession>A0ABR8CIG6</accession>
<evidence type="ECO:0000256" key="15">
    <source>
        <dbReference type="SAM" id="MobiDB-lite"/>
    </source>
</evidence>
<dbReference type="InterPro" id="IPR037066">
    <property type="entry name" value="Plug_dom_sf"/>
</dbReference>
<comment type="caution">
    <text evidence="19">The sequence shown here is derived from an EMBL/GenBank/DDBJ whole genome shotgun (WGS) entry which is preliminary data.</text>
</comment>
<dbReference type="InterPro" id="IPR012910">
    <property type="entry name" value="Plug_dom"/>
</dbReference>
<organism evidence="19 20">
    <name type="scientific">Anabaena subtropica FACHB-260</name>
    <dbReference type="NCBI Taxonomy" id="2692884"/>
    <lineage>
        <taxon>Bacteria</taxon>
        <taxon>Bacillati</taxon>
        <taxon>Cyanobacteriota</taxon>
        <taxon>Cyanophyceae</taxon>
        <taxon>Nostocales</taxon>
        <taxon>Nostocaceae</taxon>
        <taxon>Anabaena</taxon>
    </lineage>
</organism>
<sequence length="863" mass="95015">MSNQLQQLAWMTGLALVLLNLPVLAEDNQKPISQISQLNDRKQPTINIQQRLAQSLVQITGVKSQATDKGIEVILETNQSDQLQLTNKSEGNSYIVDIPNAQLRLPNGDTFREEKAIAGITEVIVTNLDANTVRVTVTGETAAPQVELFDGDEGLVFGVVPTVTTTQTPQTQPTPEQPEPQPSSETQPEEPSAQGETPIELIVTGEQNRYRVPNAATGTRTDTLIRDIPQTIQVVPEEVIRDQRVTRLRDALLNVGGVIQDGGFGGGIDQLGIRGFFGGGILVDGFKDGRGGIRETANVERIEVLKGPASVLYGGVEPGGVINLVTKQPLRDPYYNAEFSVGNFSTFRPSIDISGPINSDRTLLYRLNSVYESSEGFRDFNQDIQRFFISPTLKWEIGQATNVTFQFDYLNDERPFDRGFLAFGNGILDIPLKRILGEPDDVRKVEELGFSYRLEHNFNDDWKIRNAFRYQSSDDFDYRAEPVSFNETTGILSRNFRSNDDYGETYTLQTDVVGKFATGSINHTLLFGIDLARATSGGTQKRLPGGLTPSIDVFNPVYNAIPRPGLEALTNVVRNNQNTSDSLGIFLQDQIALADNLKFLVGGRLDIVDQKSKNFLNDSESSQYDTAITPRLGIVYQPIQPISLYASYSQSFQPNFGTSVDGSVLEPERGTQYEVGVKSEFLDGRLAATLAAYHITKSNIATTDPANPDFSVPIGKQRNQGIEFNVAGQIQPGWNVIASYSYIDAEITESNDGLAGNQPPNVPFNTASLWTTYQLQSGSLQGLGFGLGLFYVGDRQGDTDNTYIIPGYLRTDAAIYYQRDNWRAGINIQNLFNEKYFQGANFGRVTIEPGAPLTVIGSFSVTF</sequence>
<dbReference type="InterPro" id="IPR021731">
    <property type="entry name" value="AMIN_dom"/>
</dbReference>
<keyword evidence="19" id="KW-0675">Receptor</keyword>
<evidence type="ECO:0000256" key="1">
    <source>
        <dbReference type="ARBA" id="ARBA00004571"/>
    </source>
</evidence>
<evidence type="ECO:0000256" key="14">
    <source>
        <dbReference type="RuleBase" id="RU003357"/>
    </source>
</evidence>
<dbReference type="PANTHER" id="PTHR32552">
    <property type="entry name" value="FERRICHROME IRON RECEPTOR-RELATED"/>
    <property type="match status" value="1"/>
</dbReference>
<evidence type="ECO:0000256" key="9">
    <source>
        <dbReference type="ARBA" id="ARBA00023065"/>
    </source>
</evidence>
<evidence type="ECO:0000256" key="13">
    <source>
        <dbReference type="PROSITE-ProRule" id="PRU01360"/>
    </source>
</evidence>
<keyword evidence="11 13" id="KW-0472">Membrane</keyword>
<evidence type="ECO:0000259" key="18">
    <source>
        <dbReference type="Pfam" id="PF11741"/>
    </source>
</evidence>
<reference evidence="19 20" key="1">
    <citation type="journal article" date="2020" name="ISME J.">
        <title>Comparative genomics reveals insights into cyanobacterial evolution and habitat adaptation.</title>
        <authorList>
            <person name="Chen M.Y."/>
            <person name="Teng W.K."/>
            <person name="Zhao L."/>
            <person name="Hu C.X."/>
            <person name="Zhou Y.K."/>
            <person name="Han B.P."/>
            <person name="Song L.R."/>
            <person name="Shu W.S."/>
        </authorList>
    </citation>
    <scope>NUCLEOTIDE SEQUENCE [LARGE SCALE GENOMIC DNA]</scope>
    <source>
        <strain evidence="19 20">FACHB-260</strain>
    </source>
</reference>
<keyword evidence="20" id="KW-1185">Reference proteome</keyword>
<protein>
    <submittedName>
        <fullName evidence="19">TonB-dependent siderophore receptor</fullName>
    </submittedName>
</protein>
<feature type="region of interest" description="Disordered" evidence="15">
    <location>
        <begin position="165"/>
        <end position="195"/>
    </location>
</feature>
<evidence type="ECO:0000256" key="12">
    <source>
        <dbReference type="ARBA" id="ARBA00023237"/>
    </source>
</evidence>
<feature type="domain" description="TonB-dependent receptor plug" evidence="17">
    <location>
        <begin position="226"/>
        <end position="321"/>
    </location>
</feature>
<evidence type="ECO:0000256" key="4">
    <source>
        <dbReference type="ARBA" id="ARBA00022452"/>
    </source>
</evidence>
<feature type="domain" description="TonB-dependent receptor-like beta-barrel" evidence="16">
    <location>
        <begin position="395"/>
        <end position="831"/>
    </location>
</feature>
<evidence type="ECO:0000259" key="16">
    <source>
        <dbReference type="Pfam" id="PF00593"/>
    </source>
</evidence>
<evidence type="ECO:0000256" key="6">
    <source>
        <dbReference type="ARBA" id="ARBA00022692"/>
    </source>
</evidence>
<keyword evidence="3 13" id="KW-0813">Transport</keyword>
<feature type="compositionally biased region" description="Low complexity" evidence="15">
    <location>
        <begin position="165"/>
        <end position="174"/>
    </location>
</feature>
<name>A0ABR8CIG6_9NOST</name>
<keyword evidence="7" id="KW-0732">Signal</keyword>
<keyword evidence="5" id="KW-0410">Iron transport</keyword>
<evidence type="ECO:0000256" key="10">
    <source>
        <dbReference type="ARBA" id="ARBA00023077"/>
    </source>
</evidence>
<gene>
    <name evidence="19" type="ORF">H6G18_00480</name>
</gene>
<comment type="subcellular location">
    <subcellularLocation>
        <location evidence="1 13">Cell outer membrane</location>
        <topology evidence="1 13">Multi-pass membrane protein</topology>
    </subcellularLocation>
</comment>
<evidence type="ECO:0000256" key="3">
    <source>
        <dbReference type="ARBA" id="ARBA00022448"/>
    </source>
</evidence>
<dbReference type="InterPro" id="IPR010105">
    <property type="entry name" value="TonB_sidphr_rcpt"/>
</dbReference>
<dbReference type="SUPFAM" id="SSF56935">
    <property type="entry name" value="Porins"/>
    <property type="match status" value="1"/>
</dbReference>
<dbReference type="Gene3D" id="2.40.170.20">
    <property type="entry name" value="TonB-dependent receptor, beta-barrel domain"/>
    <property type="match status" value="1"/>
</dbReference>
<evidence type="ECO:0000256" key="11">
    <source>
        <dbReference type="ARBA" id="ARBA00023136"/>
    </source>
</evidence>
<proteinExistence type="inferred from homology"/>